<organism evidence="2">
    <name type="scientific">Thiothrix fructosivorans</name>
    <dbReference type="NCBI Taxonomy" id="111770"/>
    <lineage>
        <taxon>Bacteria</taxon>
        <taxon>Pseudomonadati</taxon>
        <taxon>Pseudomonadota</taxon>
        <taxon>Gammaproteobacteria</taxon>
        <taxon>Thiotrichales</taxon>
        <taxon>Thiotrichaceae</taxon>
        <taxon>Thiothrix</taxon>
    </lineage>
</organism>
<name>A0A8B0SJW0_9GAMM</name>
<dbReference type="EMBL" id="JAFMPM010000008">
    <property type="protein sequence ID" value="MBO0615274.1"/>
    <property type="molecule type" value="Genomic_DNA"/>
</dbReference>
<dbReference type="Proteomes" id="UP000664466">
    <property type="component" value="Unassembled WGS sequence"/>
</dbReference>
<reference evidence="1 3" key="1">
    <citation type="submission" date="2021-03" db="EMBL/GenBank/DDBJ databases">
        <title>Draft genome and methylome analysis of Thiotrix fructosivoruns ATCC 49748.</title>
        <authorList>
            <person name="Fomenkov A."/>
            <person name="Grabovich M.Y."/>
            <person name="Roberts R.J."/>
        </authorList>
    </citation>
    <scope>NUCLEOTIDE SEQUENCE [LARGE SCALE GENOMIC DNA]</scope>
    <source>
        <strain evidence="1 3">ATCC 49748</strain>
    </source>
</reference>
<protein>
    <recommendedName>
        <fullName evidence="4">Transposase</fullName>
    </recommendedName>
</protein>
<dbReference type="EMBL" id="CP072748">
    <property type="protein sequence ID" value="QTX10057.1"/>
    <property type="molecule type" value="Genomic_DNA"/>
</dbReference>
<sequence length="53" mass="6463">MQSELFKDRFNHAKHWANQHRSRVERRARVASGHFLVNLTHEWRLLLVREVLS</sequence>
<evidence type="ECO:0000313" key="3">
    <source>
        <dbReference type="Proteomes" id="UP000664466"/>
    </source>
</evidence>
<gene>
    <name evidence="2" type="ORF">J1836_015850</name>
    <name evidence="1" type="ORF">J1836_20465</name>
</gene>
<evidence type="ECO:0008006" key="4">
    <source>
        <dbReference type="Google" id="ProtNLM"/>
    </source>
</evidence>
<dbReference type="RefSeq" id="WP_207252993.1">
    <property type="nucleotide sequence ID" value="NZ_JAFMPM010000008.1"/>
</dbReference>
<proteinExistence type="predicted"/>
<evidence type="ECO:0000313" key="1">
    <source>
        <dbReference type="EMBL" id="MBO0615274.1"/>
    </source>
</evidence>
<dbReference type="AlphaFoldDB" id="A0A8B0SJW0"/>
<reference evidence="2" key="2">
    <citation type="submission" date="2021-04" db="EMBL/GenBank/DDBJ databases">
        <title>Complete Genome and methylome analysis of Thiothrix fructosivorans ATCC 49748.</title>
        <authorList>
            <person name="Fomenkov A."/>
            <person name="Sun L."/>
            <person name="Vincze T."/>
            <person name="Grabovich M.Y."/>
            <person name="Roberts R.J."/>
        </authorList>
    </citation>
    <scope>NUCLEOTIDE SEQUENCE</scope>
    <source>
        <strain evidence="2">ATCC 49748</strain>
    </source>
</reference>
<accession>A0A8B0SJW0</accession>
<keyword evidence="3" id="KW-1185">Reference proteome</keyword>
<evidence type="ECO:0000313" key="2">
    <source>
        <dbReference type="EMBL" id="QTX10057.1"/>
    </source>
</evidence>